<sequence>MHCLKVGRESSPRQVLKRMRCYLQKERLKSTDEAWLVVDKDQWTDPQLAELHAWAGQSQNYGFAVSNPKFEYWLLLHFEKGNGVTRSSDCNHRLRTHLPNYDKRIDPRRFTRERILDAIKRAKERDVPPCEDWPRSFGTTVYKLVESILGYSPP</sequence>
<dbReference type="AlphaFoldDB" id="A0A5E6MCT7"/>
<gene>
    <name evidence="1" type="ORF">MAMT_01513</name>
</gene>
<dbReference type="Pfam" id="PF13707">
    <property type="entry name" value="RloB"/>
    <property type="match status" value="1"/>
</dbReference>
<protein>
    <recommendedName>
        <fullName evidence="3">RloB-like protein</fullName>
    </recommendedName>
</protein>
<reference evidence="1 2" key="1">
    <citation type="submission" date="2019-09" db="EMBL/GenBank/DDBJ databases">
        <authorList>
            <person name="Cremers G."/>
        </authorList>
    </citation>
    <scope>NUCLEOTIDE SEQUENCE [LARGE SCALE GENOMIC DNA]</scope>
    <source>
        <strain evidence="1">4A</strain>
    </source>
</reference>
<dbReference type="Proteomes" id="UP000334923">
    <property type="component" value="Unassembled WGS sequence"/>
</dbReference>
<accession>A0A5E6MCT7</accession>
<evidence type="ECO:0000313" key="1">
    <source>
        <dbReference type="EMBL" id="VVM07029.1"/>
    </source>
</evidence>
<evidence type="ECO:0008006" key="3">
    <source>
        <dbReference type="Google" id="ProtNLM"/>
    </source>
</evidence>
<organism evidence="1 2">
    <name type="scientific">Methylacidimicrobium tartarophylax</name>
    <dbReference type="NCBI Taxonomy" id="1041768"/>
    <lineage>
        <taxon>Bacteria</taxon>
        <taxon>Pseudomonadati</taxon>
        <taxon>Verrucomicrobiota</taxon>
        <taxon>Methylacidimicrobium</taxon>
    </lineage>
</organism>
<name>A0A5E6MCT7_9BACT</name>
<keyword evidence="2" id="KW-1185">Reference proteome</keyword>
<dbReference type="EMBL" id="CABFVA020000079">
    <property type="protein sequence ID" value="VVM07029.1"/>
    <property type="molecule type" value="Genomic_DNA"/>
</dbReference>
<evidence type="ECO:0000313" key="2">
    <source>
        <dbReference type="Proteomes" id="UP000334923"/>
    </source>
</evidence>
<proteinExistence type="predicted"/>
<dbReference type="InterPro" id="IPR025591">
    <property type="entry name" value="RloB"/>
</dbReference>